<feature type="domain" description="Tyr recombinase" evidence="10">
    <location>
        <begin position="118"/>
        <end position="300"/>
    </location>
</feature>
<evidence type="ECO:0000256" key="6">
    <source>
        <dbReference type="ARBA" id="ARBA00023125"/>
    </source>
</evidence>
<dbReference type="InterPro" id="IPR011010">
    <property type="entry name" value="DNA_brk_join_enz"/>
</dbReference>
<feature type="active site" evidence="9">
    <location>
        <position position="255"/>
    </location>
</feature>
<dbReference type="SUPFAM" id="SSF47823">
    <property type="entry name" value="lambda integrase-like, N-terminal domain"/>
    <property type="match status" value="1"/>
</dbReference>
<evidence type="ECO:0000259" key="10">
    <source>
        <dbReference type="PROSITE" id="PS51898"/>
    </source>
</evidence>
<dbReference type="InterPro" id="IPR010998">
    <property type="entry name" value="Integrase_recombinase_N"/>
</dbReference>
<dbReference type="InterPro" id="IPR002104">
    <property type="entry name" value="Integrase_catalytic"/>
</dbReference>
<evidence type="ECO:0000256" key="7">
    <source>
        <dbReference type="ARBA" id="ARBA00023172"/>
    </source>
</evidence>
<evidence type="ECO:0000313" key="13">
    <source>
        <dbReference type="Proteomes" id="UP000652430"/>
    </source>
</evidence>
<comment type="subcellular location">
    <subcellularLocation>
        <location evidence="1 9">Cytoplasm</location>
    </subcellularLocation>
</comment>
<evidence type="ECO:0000256" key="3">
    <source>
        <dbReference type="ARBA" id="ARBA00022618"/>
    </source>
</evidence>
<name>A0ABQ3LFR9_9SPHN</name>
<dbReference type="PANTHER" id="PTHR30349">
    <property type="entry name" value="PHAGE INTEGRASE-RELATED"/>
    <property type="match status" value="1"/>
</dbReference>
<dbReference type="InterPro" id="IPR023009">
    <property type="entry name" value="Tyrosine_recombinase_XerC/XerD"/>
</dbReference>
<dbReference type="PROSITE" id="PS51898">
    <property type="entry name" value="TYR_RECOMBINASE"/>
    <property type="match status" value="1"/>
</dbReference>
<dbReference type="Pfam" id="PF00589">
    <property type="entry name" value="Phage_integrase"/>
    <property type="match status" value="1"/>
</dbReference>
<evidence type="ECO:0000256" key="9">
    <source>
        <dbReference type="HAMAP-Rule" id="MF_01808"/>
    </source>
</evidence>
<dbReference type="Gene3D" id="1.10.150.130">
    <property type="match status" value="1"/>
</dbReference>
<evidence type="ECO:0000259" key="11">
    <source>
        <dbReference type="PROSITE" id="PS51900"/>
    </source>
</evidence>
<reference evidence="13" key="1">
    <citation type="journal article" date="2019" name="Int. J. Syst. Evol. Microbiol.">
        <title>The Global Catalogue of Microorganisms (GCM) 10K type strain sequencing project: providing services to taxonomists for standard genome sequencing and annotation.</title>
        <authorList>
            <consortium name="The Broad Institute Genomics Platform"/>
            <consortium name="The Broad Institute Genome Sequencing Center for Infectious Disease"/>
            <person name="Wu L."/>
            <person name="Ma J."/>
        </authorList>
    </citation>
    <scope>NUCLEOTIDE SEQUENCE [LARGE SCALE GENOMIC DNA]</scope>
    <source>
        <strain evidence="13">CGMCC 1.8957</strain>
    </source>
</reference>
<evidence type="ECO:0000256" key="4">
    <source>
        <dbReference type="ARBA" id="ARBA00022829"/>
    </source>
</evidence>
<dbReference type="Proteomes" id="UP000652430">
    <property type="component" value="Unassembled WGS sequence"/>
</dbReference>
<feature type="active site" evidence="9">
    <location>
        <position position="161"/>
    </location>
</feature>
<dbReference type="PANTHER" id="PTHR30349:SF90">
    <property type="entry name" value="TYROSINE RECOMBINASE XERD"/>
    <property type="match status" value="1"/>
</dbReference>
<feature type="active site" evidence="9">
    <location>
        <position position="252"/>
    </location>
</feature>
<dbReference type="InterPro" id="IPR013762">
    <property type="entry name" value="Integrase-like_cat_sf"/>
</dbReference>
<comment type="similarity">
    <text evidence="9">Belongs to the 'phage' integrase family. XerC subfamily.</text>
</comment>
<keyword evidence="3 9" id="KW-0132">Cell division</keyword>
<keyword evidence="13" id="KW-1185">Reference proteome</keyword>
<proteinExistence type="inferred from homology"/>
<feature type="active site" description="O-(3'-phospho-DNA)-tyrosine intermediate" evidence="9">
    <location>
        <position position="287"/>
    </location>
</feature>
<keyword evidence="5 9" id="KW-0229">DNA integration</keyword>
<evidence type="ECO:0000313" key="12">
    <source>
        <dbReference type="EMBL" id="GHH14676.1"/>
    </source>
</evidence>
<dbReference type="SUPFAM" id="SSF56349">
    <property type="entry name" value="DNA breaking-rejoining enzymes"/>
    <property type="match status" value="1"/>
</dbReference>
<dbReference type="PROSITE" id="PS51900">
    <property type="entry name" value="CB"/>
    <property type="match status" value="1"/>
</dbReference>
<feature type="active site" evidence="9">
    <location>
        <position position="184"/>
    </location>
</feature>
<comment type="function">
    <text evidence="9">Site-specific tyrosine recombinase, which acts by catalyzing the cutting and rejoining of the recombining DNA molecules. The XerC-XerD complex is essential to convert dimers of the bacterial chromosome into monomers to permit their segregation at cell division. It also contributes to the segregational stability of plasmids.</text>
</comment>
<keyword evidence="4 9" id="KW-0159">Chromosome partition</keyword>
<feature type="active site" evidence="9">
    <location>
        <position position="278"/>
    </location>
</feature>
<keyword evidence="8 9" id="KW-0131">Cell cycle</keyword>
<feature type="domain" description="Core-binding (CB)" evidence="11">
    <location>
        <begin position="11"/>
        <end position="102"/>
    </location>
</feature>
<dbReference type="Gene3D" id="1.10.443.10">
    <property type="entry name" value="Intergrase catalytic core"/>
    <property type="match status" value="1"/>
</dbReference>
<comment type="subunit">
    <text evidence="9">Forms a cyclic heterotetrameric complex composed of two molecules of XerC and two molecules of XerD.</text>
</comment>
<organism evidence="12 13">
    <name type="scientific">Sphingomonas glacialis</name>
    <dbReference type="NCBI Taxonomy" id="658225"/>
    <lineage>
        <taxon>Bacteria</taxon>
        <taxon>Pseudomonadati</taxon>
        <taxon>Pseudomonadota</taxon>
        <taxon>Alphaproteobacteria</taxon>
        <taxon>Sphingomonadales</taxon>
        <taxon>Sphingomonadaceae</taxon>
        <taxon>Sphingomonas</taxon>
    </lineage>
</organism>
<evidence type="ECO:0000256" key="5">
    <source>
        <dbReference type="ARBA" id="ARBA00022908"/>
    </source>
</evidence>
<dbReference type="HAMAP" id="MF_01808">
    <property type="entry name" value="Recomb_XerC_XerD"/>
    <property type="match status" value="1"/>
</dbReference>
<protein>
    <recommendedName>
        <fullName evidence="9">Tyrosine recombinase XerC</fullName>
    </recommendedName>
</protein>
<dbReference type="Pfam" id="PF02899">
    <property type="entry name" value="Phage_int_SAM_1"/>
    <property type="match status" value="1"/>
</dbReference>
<evidence type="ECO:0000256" key="1">
    <source>
        <dbReference type="ARBA" id="ARBA00004496"/>
    </source>
</evidence>
<dbReference type="EMBL" id="BNAQ01000002">
    <property type="protein sequence ID" value="GHH14676.1"/>
    <property type="molecule type" value="Genomic_DNA"/>
</dbReference>
<dbReference type="InterPro" id="IPR044068">
    <property type="entry name" value="CB"/>
</dbReference>
<keyword evidence="2 9" id="KW-0963">Cytoplasm</keyword>
<evidence type="ECO:0000256" key="8">
    <source>
        <dbReference type="ARBA" id="ARBA00023306"/>
    </source>
</evidence>
<keyword evidence="7 9" id="KW-0233">DNA recombination</keyword>
<keyword evidence="6 9" id="KW-0238">DNA-binding</keyword>
<accession>A0ABQ3LFR9</accession>
<sequence length="306" mass="32889">MTAVGEVRYTPAMSDLPRLYAEHLARDRRRSVHTVRAYEATATRLCGFLTQHWGEAVDRTALARTDTADLRAFLAQRRSDGLSNASAARELSAVRGFLAFATGEGTTPRLKGPRVKKGVPRPVSPDEAVALADDVADDASEPWIGARDLAVLLLLYGAGLRVAEALSLTGAVLPLGATLVVTGKRDKTRIVPLLPQVRAAVEAYVALSPYGTARDAPIFRGAKGGPLSPRLVRRAVQGARVRLGLPDRTTPHALRHSFATHLLGRGADLRALQELLGHASLSSTQIYTQVDAAHLLDVYRNAHPRA</sequence>
<dbReference type="InterPro" id="IPR004107">
    <property type="entry name" value="Integrase_SAM-like_N"/>
</dbReference>
<dbReference type="InterPro" id="IPR050090">
    <property type="entry name" value="Tyrosine_recombinase_XerCD"/>
</dbReference>
<comment type="caution">
    <text evidence="12">The sequence shown here is derived from an EMBL/GenBank/DDBJ whole genome shotgun (WGS) entry which is preliminary data.</text>
</comment>
<gene>
    <name evidence="9 12" type="primary">xerC</name>
    <name evidence="12" type="ORF">GCM10008023_16660</name>
</gene>
<evidence type="ECO:0000256" key="2">
    <source>
        <dbReference type="ARBA" id="ARBA00022490"/>
    </source>
</evidence>